<comment type="caution">
    <text evidence="3">The sequence shown here is derived from an EMBL/GenBank/DDBJ whole genome shotgun (WGS) entry which is preliminary data.</text>
</comment>
<reference evidence="3 4" key="1">
    <citation type="submission" date="2020-05" db="EMBL/GenBank/DDBJ databases">
        <title>Identification and distribution of gene clusters putatively required for synthesis of sphingolipid metabolism inhibitors in phylogenetically diverse species of the filamentous fungus Fusarium.</title>
        <authorList>
            <person name="Kim H.-S."/>
            <person name="Busman M."/>
            <person name="Brown D.W."/>
            <person name="Divon H."/>
            <person name="Uhlig S."/>
            <person name="Proctor R.H."/>
        </authorList>
    </citation>
    <scope>NUCLEOTIDE SEQUENCE [LARGE SCALE GENOMIC DNA]</scope>
    <source>
        <strain evidence="3 4">NRRL 66243</strain>
    </source>
</reference>
<protein>
    <submittedName>
        <fullName evidence="3">Uncharacterized protein</fullName>
    </submittedName>
</protein>
<dbReference type="Proteomes" id="UP000530670">
    <property type="component" value="Unassembled WGS sequence"/>
</dbReference>
<evidence type="ECO:0000313" key="4">
    <source>
        <dbReference type="Proteomes" id="UP000530670"/>
    </source>
</evidence>
<feature type="signal peptide" evidence="2">
    <location>
        <begin position="1"/>
        <end position="20"/>
    </location>
</feature>
<keyword evidence="4" id="KW-1185">Reference proteome</keyword>
<feature type="region of interest" description="Disordered" evidence="1">
    <location>
        <begin position="368"/>
        <end position="393"/>
    </location>
</feature>
<name>A0A8H5QKH1_9HYPO</name>
<evidence type="ECO:0000313" key="3">
    <source>
        <dbReference type="EMBL" id="KAF5616192.1"/>
    </source>
</evidence>
<dbReference type="AlphaFoldDB" id="A0A8H5QKH1"/>
<dbReference type="RefSeq" id="XP_037199918.1">
    <property type="nucleotide sequence ID" value="XM_037346149.1"/>
</dbReference>
<feature type="chain" id="PRO_5034286406" evidence="2">
    <location>
        <begin position="21"/>
        <end position="393"/>
    </location>
</feature>
<feature type="compositionally biased region" description="Basic and acidic residues" evidence="1">
    <location>
        <begin position="371"/>
        <end position="393"/>
    </location>
</feature>
<gene>
    <name evidence="3" type="ORF">FTJAE_13047</name>
</gene>
<sequence>MTIFIHLCFLLWMLTVPISAAEATRTTSVGDSVATSTSLLKIWDVDKSCNEELEYMQDSMSIALDIVTAAHSALQFMKEKVPDKEKDESRYQRWSTIYKSVQLFFGFMTKERPNYLNELIDLFDKMERVIPSQENDPPKGYVKRLSKLPNAKPMMMCRDEAGEDKWKWYDVDDVLPGQQVSIANMPGFIKYAFDNSGAWVYGPRFTWKAIEREEPILCEPGTAAAVAWDKDLMIFCQSLVLSQEKLWANMLRIFRSSWFTNLLTGSGGITTNGDPVIDDQTALDDKGRPLYKIGEELHGKRPEPSRDEAKALGWKRVEAYGVKHICNLAICDKKRYRDHCGPEKAIKNADSLALFALAMYYDKWDWSSGARAKEPGSKKRPKEGEGENSRQDD</sequence>
<evidence type="ECO:0000256" key="1">
    <source>
        <dbReference type="SAM" id="MobiDB-lite"/>
    </source>
</evidence>
<evidence type="ECO:0000256" key="2">
    <source>
        <dbReference type="SAM" id="SignalP"/>
    </source>
</evidence>
<dbReference type="GeneID" id="59298419"/>
<dbReference type="OrthoDB" id="515692at2759"/>
<accession>A0A8H5QKH1</accession>
<keyword evidence="2" id="KW-0732">Signal</keyword>
<proteinExistence type="predicted"/>
<organism evidence="3 4">
    <name type="scientific">Fusarium tjaetaba</name>
    <dbReference type="NCBI Taxonomy" id="1567544"/>
    <lineage>
        <taxon>Eukaryota</taxon>
        <taxon>Fungi</taxon>
        <taxon>Dikarya</taxon>
        <taxon>Ascomycota</taxon>
        <taxon>Pezizomycotina</taxon>
        <taxon>Sordariomycetes</taxon>
        <taxon>Hypocreomycetidae</taxon>
        <taxon>Hypocreales</taxon>
        <taxon>Nectriaceae</taxon>
        <taxon>Fusarium</taxon>
        <taxon>Fusarium fujikuroi species complex</taxon>
    </lineage>
</organism>
<dbReference type="EMBL" id="JAAQRI010000383">
    <property type="protein sequence ID" value="KAF5616192.1"/>
    <property type="molecule type" value="Genomic_DNA"/>
</dbReference>